<dbReference type="STRING" id="1054147.F4PXL7"/>
<organism evidence="11 12">
    <name type="scientific">Cavenderia fasciculata</name>
    <name type="common">Slime mold</name>
    <name type="synonym">Dictyostelium fasciculatum</name>
    <dbReference type="NCBI Taxonomy" id="261658"/>
    <lineage>
        <taxon>Eukaryota</taxon>
        <taxon>Amoebozoa</taxon>
        <taxon>Evosea</taxon>
        <taxon>Eumycetozoa</taxon>
        <taxon>Dictyostelia</taxon>
        <taxon>Acytosteliales</taxon>
        <taxon>Cavenderiaceae</taxon>
        <taxon>Cavenderia</taxon>
    </lineage>
</organism>
<evidence type="ECO:0000256" key="4">
    <source>
        <dbReference type="ARBA" id="ARBA00022786"/>
    </source>
</evidence>
<evidence type="ECO:0000313" key="11">
    <source>
        <dbReference type="EMBL" id="EGG19527.1"/>
    </source>
</evidence>
<evidence type="ECO:0000256" key="7">
    <source>
        <dbReference type="SAM" id="Coils"/>
    </source>
</evidence>
<dbReference type="KEGG" id="dfa:DFA_00105"/>
<evidence type="ECO:0000256" key="1">
    <source>
        <dbReference type="ARBA" id="ARBA00000707"/>
    </source>
</evidence>
<feature type="domain" description="DUF6606" evidence="10">
    <location>
        <begin position="3241"/>
        <end position="3515"/>
    </location>
</feature>
<evidence type="ECO:0000256" key="3">
    <source>
        <dbReference type="ARBA" id="ARBA00022670"/>
    </source>
</evidence>
<dbReference type="PANTHER" id="PTHR13367">
    <property type="entry name" value="UBIQUITIN THIOESTERASE"/>
    <property type="match status" value="1"/>
</dbReference>
<gene>
    <name evidence="11" type="ORF">DFA_00105</name>
</gene>
<feature type="domain" description="DUF6606" evidence="10">
    <location>
        <begin position="30"/>
        <end position="290"/>
    </location>
</feature>
<feature type="domain" description="DUF3645" evidence="9">
    <location>
        <begin position="2405"/>
        <end position="2436"/>
    </location>
</feature>
<dbReference type="EMBL" id="GL883014">
    <property type="protein sequence ID" value="EGG19527.1"/>
    <property type="molecule type" value="Genomic_DNA"/>
</dbReference>
<keyword evidence="3" id="KW-0645">Protease</keyword>
<dbReference type="GO" id="GO:0004843">
    <property type="term" value="F:cysteine-type deubiquitinase activity"/>
    <property type="evidence" value="ECO:0007669"/>
    <property type="project" value="UniProtKB-EC"/>
</dbReference>
<dbReference type="GeneID" id="14871622"/>
<evidence type="ECO:0000259" key="9">
    <source>
        <dbReference type="Pfam" id="PF12359"/>
    </source>
</evidence>
<feature type="coiled-coil region" evidence="7">
    <location>
        <begin position="3740"/>
        <end position="3771"/>
    </location>
</feature>
<dbReference type="Proteomes" id="UP000007797">
    <property type="component" value="Unassembled WGS sequence"/>
</dbReference>
<evidence type="ECO:0000256" key="2">
    <source>
        <dbReference type="ARBA" id="ARBA00012759"/>
    </source>
</evidence>
<keyword evidence="7" id="KW-0175">Coiled coil</keyword>
<dbReference type="InterPro" id="IPR046541">
    <property type="entry name" value="DUF6606"/>
</dbReference>
<dbReference type="GO" id="GO:0006508">
    <property type="term" value="P:proteolysis"/>
    <property type="evidence" value="ECO:0007669"/>
    <property type="project" value="UniProtKB-KW"/>
</dbReference>
<feature type="domain" description="DUF3638" evidence="8">
    <location>
        <begin position="2065"/>
        <end position="2282"/>
    </location>
</feature>
<dbReference type="PANTHER" id="PTHR13367:SF33">
    <property type="entry name" value="P-LOOP CONTAINING NUCLEOSIDE TRIPHOSPHATE HYDROLASE PROTEIN"/>
    <property type="match status" value="1"/>
</dbReference>
<dbReference type="Pfam" id="PF12359">
    <property type="entry name" value="DUF3645"/>
    <property type="match status" value="1"/>
</dbReference>
<sequence length="3809" mass="442417">MKSVEGPIVCVVNTRYLLSRMETREEDQLLAHLFMPMRIQHVSILETVSESTLFHSFIQHIISSTSEKGGGIVSSALNQFSDDIKQPPNIDQLTKRISQSFVDSKDNNNNNSNIPVITYFKKSNCILVIHRPPTIINQNNNNNNNNLIQIYPTLDTFNVQTTKLQMATPICSFNIQDVNQLLDPVFLEYLVALRDTDQSPIMSIVHHDHYMVPTPNTILNWLIPSIPGCEYNDSIAKYSTPIIYKSIRTEILSGSWMRSPLWVGLKSLTHFLFKRYESSRAYKMAILSFKINTLAKYKVNSQTTLEYIAHIARSCNKFKIKYQKKHPSTVFDFIKSIKEQCETLSDKAHQQWDSFCQHVEKEYQISPSINNICNGLKDYGTDQANLVHQSLQQNIQSFINNLKVDEKKSGVKDLGLLNDSASRPSITNLENYSKQLHQLNNRDASGLVSILKGMIDTLSNTNGFTLDYYTDNVTLVITLNIIEEMIFQMWKSQIFRQSLSNGQKQSQDVFSSVYNLMDIYMKLSKPRYDKDAILYSRFILTSFTLVAILDRLTLDYCHQNDRYTTFSFDLYSSLPPYVNLSIFSDLLLQHQYEYDILESLESYFEDQRHCSKTSIDNSIFSVDDNGFGKKWAQQFYQEELQKELDDIEKKKEDKIKEYRDLKAKKTAMIEKLQEKLLLYPKYEGESYSYAQKRKKIERDIKDCFNTTLSIYYKSMPKNKDNQFKLMFEIHIPFYLYYVRNSFALLCKYLYGGQNYYNLTSWRLSPTSSIVSLFGSMPHVPEFLAIFKNPETSFIDWNHKTISRYQYKEASRIEDMTSSNLQKSNLLLSIPSRVEYSQLNWMVQSNHGIEENDVLATQSNTPKGMLPNEYIRYGMLRVGASLSIRNMIRFMEERNNLNGIHVLVMFYQLSMQCGPRKNGQSTNRPFRIGWDDETVLQTLCNTVESILTESELNWERNISMIAMIHCLTIAFNTRDNKTLDDINKSIIKVLEKCRLVLWEWVAKLEQLIQQELLHGRETETSSLRKRMVYTSIAIIMTFNIDNNHKQYIIQHTNYFQHIEYYFKSLIILDENSTYSSNRTRTLGSSCPEQPFLDIIFNQLSLIIYRQIPFIVEHFKDGNHFKCLNNIIHNNQGNDYTWEKGSNNNYYQFKFNDLIVQFNIFDGTLLFNGTFDKRLPTQVVSYPLYKSFFESSIFEVHQNGNSIWTTNQTIEGYKIEFIIYSSRTIGIVQIKDNGERWMLLDPNLFNHLPITLVTFYSHWINMATNEIEFRPRTLQQYKDGGLDSIKFIGTKNGEIKLKSTGDSLLYFGYNNLWLRDQILKIFPIESEPSFHIFEQEASKLYRIHLNQFGLDFIVDCQNQQINSVQYSGYRLCEQQYIGTLVGLKTILVLEQNIASGTKKVILPHSTITLEMNGDCQGFNNAKSSTTTLNHPAYFIYDIDRELKMIKSSDLTAHLHLCYSHIVTSSLFRDPFTGLRGMELANILLKKFNNNMPLNQSQLNILSAISNISPKRTESNHIQQITISRPLLAPMISHYDGFVILVDMIKQSHAKMSFLWSVNQEAAPLTSTLNRIAWNRYKRIYSPHCQIDLPIDTPGSFVIVEPSSLGQNSKNVQRMASIVESKNIQYLCNSFNPFSMIGTSTIYGLDFTDRQNCVPEFQETNNLINTRYIDRQQQLGGAFTYWYLKLLKIAMETASGHYNLTRFRFVITLLSYFWSDSSLVPLIDHLVLIAISKPLPNVPSFPLEKIYVEPMTTYEPNFISSKVKSSIPDARYPYSDTYEEMVAKREKIEEARSTVIKEIFDQNIWDRVNETIISPSHTSYKSVSNPHFYYEKSFNDQIQIYGRLSGLSYFNGLPSFMKPRVYHLKNQFNQQIYNSKLFDKEIPKDCMRIWELGYDQQLESIWSPGKISFGKLDNFINGIYHQTHLEEELFDDLNISKESLKNNIQQSKTNILNSQTLGRDLERLLVIIQQRVDLVWNIILEFYNNPKRTDQSQQELDGIFKSCHSWIGCVPLTVYEDFSNHFVDLPDQIYQLIGVHIILQTYKQKIQKCKTIQGVDLVKELSQSRETRKWLPKDYPTWLVFELEQSIWIRDTQAEIAIKLINAQSNECVQLQMGEGKTSVILPIMCLAISDKQRIARVNAIPSLLQTYIQDLQMRLGSSILNRPIHLYPFKRDIGPSISESHVQYILSNIEKCKQMNGIILCTPEHRLSFNLFWRLAKDKNPLFDSMGNVIKWWNDNIFDIMDECDDLLSHKYQLLYPIGSKVPIDGGSDRWNVIEEVLSELKLILQHHYKDYQDPFIFRRFTSENENNQDQMKKILSVLLETLINKLPFNTNEKNLDLIKQFVGPDEDTISQEHHKALSLVEKLDKHQTRILVYRGLFSYEVLLHSLTKTWSKHYGIRSTASSSFKRDSTLLAVPFRAKDTPSERAEYGHPDFVIILTFIAYYNQGLTFNQFQKALDCLISSKKHDASDIYRSWTDYDQSIEEKYRDFRCVVNSDNQLIKHLYSLFKFNCRVINFWLNELVFPYETKQYPSKLFANPWDLVYPKSNSKKHISCGFSGTNDTKCLYPLTIQQNDLDRLKYTNVQVLNYILDQNDQSNKVHIVDDKNILEEIVKLNNNQSGHYFNILIDAGALMIGKSNEDVVKRWLELESATRIDGALFFENDKLTTIDREGKKFIFSQSPLSDRLDRVLVYLDDYHTRGVDIKLPINSNAIVTVGNKITKEKLLQACMRMRKLGQGQTISILISKNLGIELKNDRGELEPLSRPPDILDILKWTIQNTIEFITNSFIQWTFQGMMNARSKSAISLLEMDNVENKNKSTIFSKLVSFPETLSLYDLYSGLYKRENGDVVVSSMVSKLEKKFKKDVGSDTILGTLGPSHSIQANLMSKYAKNKLQDQFVYSNMVEEEQEREFEVEAEVEMERELPKKVNPHIEKIDDGWREILTGSKHVQDHPSIFLPIKDIFKDTNVWKCLEIQKDCFAPTLWTTYNFTKTITTNLYSTANNIDEFVKQINYILVVWNGDTPNMILVSMKEANHLIKILDQLSKQEIIIFASIHQSIQRDRPIETIQKDRPGQTEYFNKISTRSPSSFSLQPNYHAQIRPLLNQINVLNGSKYFDYPLEIYQFLGIFRCGLKEIMSKLINNDFIDQFGFVLESVKPSDIDKLSIDDDLFDQLLSIIKTRRFKKCPIDLLEQNLQLQRVYSVGVDSHIKNILIHCNNTSHLHQQHQHKVNLNNIVKMEEQDDQVLSHLFMSMRLPDTLNTKAEMTLFHSFIQDINNWDEEGIVSLALKQFSDDINQPPDIDQLTNRITQSFINETKGNNNNNDNNDQLNNIPLITYFKKSNCILVIHRPPTITINNNNDNNNNSIILDLIQIYPTLEDFNVETTKIKMAAPICSFNIQDVNQLLDPVFLEYLVALRDTDQPPIMSVVRSQHNVIPTPNTIINWLIPSIPGCEYNDSTTNYSTPFIYKSIRPEILNIGDNLVWMRSPLWVGLKSLTHFLFKRYESSRDYKMLILAFKMDTLQNPEMVFNLIKSIKDMCQTLSDKANQQWDSFCQAVENDSDISTSITKTCNGLKGYGNDQTNLVHQIIKPKIKSFIKNLKVDEMKLDVKGVNTLTDSASNSSITDLKILSKQLNSQDVQASFPTITFRRWQPATQPRCILIGLQSNGSNDNVDSTPTPRYNLYRSLPPYVNISIFSDILLQQRSEYEIRESLDTYFKDYRNCSQTSIENSIFSIEDKGFGERWAESFLQEELKQELEDIETKKEAKIKECQEFKQSMLDKIKKLQPDLRLYRNDSRIYSSRTSSTAKSKHISNA</sequence>
<dbReference type="OrthoDB" id="2684236at2759"/>
<evidence type="ECO:0000256" key="6">
    <source>
        <dbReference type="ARBA" id="ARBA00022807"/>
    </source>
</evidence>
<dbReference type="OMA" id="CIIPMVA"/>
<name>F4PXL7_CACFS</name>
<dbReference type="InterPro" id="IPR022099">
    <property type="entry name" value="DUF3638"/>
</dbReference>
<comment type="catalytic activity">
    <reaction evidence="1">
        <text>Thiol-dependent hydrolysis of ester, thioester, amide, peptide and isopeptide bonds formed by the C-terminal Gly of ubiquitin (a 76-residue protein attached to proteins as an intracellular targeting signal).</text>
        <dbReference type="EC" id="3.4.19.12"/>
    </reaction>
</comment>
<evidence type="ECO:0000259" key="10">
    <source>
        <dbReference type="Pfam" id="PF20255"/>
    </source>
</evidence>
<dbReference type="RefSeq" id="XP_004357821.1">
    <property type="nucleotide sequence ID" value="XM_004357764.1"/>
</dbReference>
<reference evidence="12" key="1">
    <citation type="journal article" date="2011" name="Genome Res.">
        <title>Phylogeny-wide analysis of social amoeba genomes highlights ancient origins for complex intercellular communication.</title>
        <authorList>
            <person name="Heidel A.J."/>
            <person name="Lawal H.M."/>
            <person name="Felder M."/>
            <person name="Schilde C."/>
            <person name="Helps N.R."/>
            <person name="Tunggal B."/>
            <person name="Rivero F."/>
            <person name="John U."/>
            <person name="Schleicher M."/>
            <person name="Eichinger L."/>
            <person name="Platzer M."/>
            <person name="Noegel A.A."/>
            <person name="Schaap P."/>
            <person name="Gloeckner G."/>
        </authorList>
    </citation>
    <scope>NUCLEOTIDE SEQUENCE [LARGE SCALE GENOMIC DNA]</scope>
    <source>
        <strain evidence="12">SH3</strain>
    </source>
</reference>
<protein>
    <recommendedName>
        <fullName evidence="2">ubiquitinyl hydrolase 1</fullName>
        <ecNumber evidence="2">3.4.19.12</ecNumber>
    </recommendedName>
</protein>
<evidence type="ECO:0000313" key="12">
    <source>
        <dbReference type="Proteomes" id="UP000007797"/>
    </source>
</evidence>
<dbReference type="InterPro" id="IPR051346">
    <property type="entry name" value="OTU_Deubiquitinase"/>
</dbReference>
<feature type="coiled-coil region" evidence="7">
    <location>
        <begin position="633"/>
        <end position="675"/>
    </location>
</feature>
<evidence type="ECO:0000259" key="8">
    <source>
        <dbReference type="Pfam" id="PF12340"/>
    </source>
</evidence>
<dbReference type="EC" id="3.4.19.12" evidence="2"/>
<dbReference type="Pfam" id="PF12340">
    <property type="entry name" value="DUF3638"/>
    <property type="match status" value="1"/>
</dbReference>
<keyword evidence="4" id="KW-0833">Ubl conjugation pathway</keyword>
<keyword evidence="12" id="KW-1185">Reference proteome</keyword>
<keyword evidence="5" id="KW-0378">Hydrolase</keyword>
<evidence type="ECO:0000256" key="5">
    <source>
        <dbReference type="ARBA" id="ARBA00022801"/>
    </source>
</evidence>
<dbReference type="InterPro" id="IPR022105">
    <property type="entry name" value="DUF3645"/>
</dbReference>
<keyword evidence="6" id="KW-0788">Thiol protease</keyword>
<dbReference type="Pfam" id="PF20255">
    <property type="entry name" value="DUF6606"/>
    <property type="match status" value="2"/>
</dbReference>
<accession>F4PXL7</accession>
<proteinExistence type="predicted"/>